<dbReference type="InterPro" id="IPR011234">
    <property type="entry name" value="Fumarylacetoacetase-like_C"/>
</dbReference>
<proteinExistence type="inferred from homology"/>
<evidence type="ECO:0000256" key="1">
    <source>
        <dbReference type="ARBA" id="ARBA00010211"/>
    </source>
</evidence>
<dbReference type="GO" id="GO:0016787">
    <property type="term" value="F:hydrolase activity"/>
    <property type="evidence" value="ECO:0007669"/>
    <property type="project" value="UniProtKB-KW"/>
</dbReference>
<evidence type="ECO:0000313" key="5">
    <source>
        <dbReference type="Proteomes" id="UP000831782"/>
    </source>
</evidence>
<dbReference type="PANTHER" id="PTHR42796">
    <property type="entry name" value="FUMARYLACETOACETATE HYDROLASE DOMAIN-CONTAINING PROTEIN 2A-RELATED"/>
    <property type="match status" value="1"/>
</dbReference>
<name>A0ABY4EZA4_9BACI</name>
<keyword evidence="2" id="KW-0479">Metal-binding</keyword>
<organism evidence="4 5">
    <name type="scientific">Gracilibacillus caseinilyticus</name>
    <dbReference type="NCBI Taxonomy" id="2932256"/>
    <lineage>
        <taxon>Bacteria</taxon>
        <taxon>Bacillati</taxon>
        <taxon>Bacillota</taxon>
        <taxon>Bacilli</taxon>
        <taxon>Bacillales</taxon>
        <taxon>Bacillaceae</taxon>
        <taxon>Gracilibacillus</taxon>
    </lineage>
</organism>
<evidence type="ECO:0000259" key="3">
    <source>
        <dbReference type="Pfam" id="PF01557"/>
    </source>
</evidence>
<dbReference type="PANTHER" id="PTHR42796:SF4">
    <property type="entry name" value="FUMARYLACETOACETATE HYDROLASE DOMAIN-CONTAINING PROTEIN 2A"/>
    <property type="match status" value="1"/>
</dbReference>
<sequence length="287" mass="32701">MKLATVSHEGEEKAVIVQNQQYYLIESLNDMENTDWPSGIFEIIEGGHLEKLKKWYEEKGRTLLEKCHAMDNDTISLAPLYRRPRKIWGIGMNYINPDQDNIEDIPYSDPVSFMKPDTTIIGPDDVIQIPEGSTNTTAEAELAIIIGQKCRNVELEDARHFIAGYAIALDMTESDIHAENHRYLTRAKSFDTFFSFGSEFVTADEWPEVGQMEVETYHNDQLASQNQVRNMRYSPSFIISFHSKVMTLLPGDIILTGTPGKVIIRDQDTIEARINGFKPLINVVKQK</sequence>
<dbReference type="InterPro" id="IPR051121">
    <property type="entry name" value="FAH"/>
</dbReference>
<comment type="similarity">
    <text evidence="1">Belongs to the FAH family.</text>
</comment>
<dbReference type="Pfam" id="PF01557">
    <property type="entry name" value="FAA_hydrolase"/>
    <property type="match status" value="1"/>
</dbReference>
<reference evidence="4 5" key="1">
    <citation type="submission" date="2022-04" db="EMBL/GenBank/DDBJ databases">
        <title>Gracilibacillus sp. isolated from saltern.</title>
        <authorList>
            <person name="Won M."/>
            <person name="Lee C.-M."/>
            <person name="Woen H.-Y."/>
            <person name="Kwon S.-W."/>
        </authorList>
    </citation>
    <scope>NUCLEOTIDE SEQUENCE [LARGE SCALE GENOMIC DNA]</scope>
    <source>
        <strain evidence="4 5">SSWR10-1</strain>
    </source>
</reference>
<dbReference type="SUPFAM" id="SSF56529">
    <property type="entry name" value="FAH"/>
    <property type="match status" value="1"/>
</dbReference>
<evidence type="ECO:0000313" key="4">
    <source>
        <dbReference type="EMBL" id="UOQ49242.1"/>
    </source>
</evidence>
<dbReference type="Gene3D" id="3.90.850.10">
    <property type="entry name" value="Fumarylacetoacetase-like, C-terminal domain"/>
    <property type="match status" value="1"/>
</dbReference>
<feature type="domain" description="Fumarylacetoacetase-like C-terminal" evidence="3">
    <location>
        <begin position="86"/>
        <end position="284"/>
    </location>
</feature>
<accession>A0ABY4EZA4</accession>
<gene>
    <name evidence="4" type="ORF">MUN88_03705</name>
</gene>
<protein>
    <submittedName>
        <fullName evidence="4">Fumarylacetoacetate hydrolase family protein</fullName>
    </submittedName>
</protein>
<dbReference type="RefSeq" id="WP_244720991.1">
    <property type="nucleotide sequence ID" value="NZ_CP095072.1"/>
</dbReference>
<dbReference type="EMBL" id="CP095072">
    <property type="protein sequence ID" value="UOQ49242.1"/>
    <property type="molecule type" value="Genomic_DNA"/>
</dbReference>
<keyword evidence="5" id="KW-1185">Reference proteome</keyword>
<keyword evidence="4" id="KW-0378">Hydrolase</keyword>
<evidence type="ECO:0000256" key="2">
    <source>
        <dbReference type="ARBA" id="ARBA00022723"/>
    </source>
</evidence>
<dbReference type="Proteomes" id="UP000831782">
    <property type="component" value="Chromosome"/>
</dbReference>
<dbReference type="InterPro" id="IPR036663">
    <property type="entry name" value="Fumarylacetoacetase_C_sf"/>
</dbReference>